<keyword evidence="2" id="KW-1185">Reference proteome</keyword>
<reference evidence="1" key="2">
    <citation type="journal article" date="2022" name="New Phytol.">
        <title>Evolutionary transition to the ectomycorrhizal habit in the genomes of a hyperdiverse lineage of mushroom-forming fungi.</title>
        <authorList>
            <person name="Looney B."/>
            <person name="Miyauchi S."/>
            <person name="Morin E."/>
            <person name="Drula E."/>
            <person name="Courty P.E."/>
            <person name="Kohler A."/>
            <person name="Kuo A."/>
            <person name="LaButti K."/>
            <person name="Pangilinan J."/>
            <person name="Lipzen A."/>
            <person name="Riley R."/>
            <person name="Andreopoulos W."/>
            <person name="He G."/>
            <person name="Johnson J."/>
            <person name="Nolan M."/>
            <person name="Tritt A."/>
            <person name="Barry K.W."/>
            <person name="Grigoriev I.V."/>
            <person name="Nagy L.G."/>
            <person name="Hibbett D."/>
            <person name="Henrissat B."/>
            <person name="Matheny P.B."/>
            <person name="Labbe J."/>
            <person name="Martin F.M."/>
        </authorList>
    </citation>
    <scope>NUCLEOTIDE SEQUENCE</scope>
    <source>
        <strain evidence="1">HHB10654</strain>
    </source>
</reference>
<accession>A0ACB8SJ45</accession>
<dbReference type="EMBL" id="MU277276">
    <property type="protein sequence ID" value="KAI0055898.1"/>
    <property type="molecule type" value="Genomic_DNA"/>
</dbReference>
<dbReference type="Proteomes" id="UP000814140">
    <property type="component" value="Unassembled WGS sequence"/>
</dbReference>
<feature type="non-terminal residue" evidence="1">
    <location>
        <position position="1"/>
    </location>
</feature>
<gene>
    <name evidence="1" type="ORF">BV25DRAFT_1780412</name>
</gene>
<evidence type="ECO:0000313" key="1">
    <source>
        <dbReference type="EMBL" id="KAI0055898.1"/>
    </source>
</evidence>
<name>A0ACB8SJ45_9AGAM</name>
<reference evidence="1" key="1">
    <citation type="submission" date="2021-03" db="EMBL/GenBank/DDBJ databases">
        <authorList>
            <consortium name="DOE Joint Genome Institute"/>
            <person name="Ahrendt S."/>
            <person name="Looney B.P."/>
            <person name="Miyauchi S."/>
            <person name="Morin E."/>
            <person name="Drula E."/>
            <person name="Courty P.E."/>
            <person name="Chicoki N."/>
            <person name="Fauchery L."/>
            <person name="Kohler A."/>
            <person name="Kuo A."/>
            <person name="Labutti K."/>
            <person name="Pangilinan J."/>
            <person name="Lipzen A."/>
            <person name="Riley R."/>
            <person name="Andreopoulos W."/>
            <person name="He G."/>
            <person name="Johnson J."/>
            <person name="Barry K.W."/>
            <person name="Grigoriev I.V."/>
            <person name="Nagy L."/>
            <person name="Hibbett D."/>
            <person name="Henrissat B."/>
            <person name="Matheny P.B."/>
            <person name="Labbe J."/>
            <person name="Martin F."/>
        </authorList>
    </citation>
    <scope>NUCLEOTIDE SEQUENCE</scope>
    <source>
        <strain evidence="1">HHB10654</strain>
    </source>
</reference>
<feature type="non-terminal residue" evidence="1">
    <location>
        <position position="105"/>
    </location>
</feature>
<sequence length="105" mass="12528">YISAEHPLFHTHLCRLGTAAAVPVLLGPTISRPDKSIDERESWARSMLILFKPWRGLQDLKRRDETWYEAYERYEFPVHLRKIIENIQVETECRDARTEYDVARR</sequence>
<comment type="caution">
    <text evidence="1">The sequence shown here is derived from an EMBL/GenBank/DDBJ whole genome shotgun (WGS) entry which is preliminary data.</text>
</comment>
<proteinExistence type="predicted"/>
<protein>
    <submittedName>
        <fullName evidence="1">Uncharacterized protein</fullName>
    </submittedName>
</protein>
<organism evidence="1 2">
    <name type="scientific">Artomyces pyxidatus</name>
    <dbReference type="NCBI Taxonomy" id="48021"/>
    <lineage>
        <taxon>Eukaryota</taxon>
        <taxon>Fungi</taxon>
        <taxon>Dikarya</taxon>
        <taxon>Basidiomycota</taxon>
        <taxon>Agaricomycotina</taxon>
        <taxon>Agaricomycetes</taxon>
        <taxon>Russulales</taxon>
        <taxon>Auriscalpiaceae</taxon>
        <taxon>Artomyces</taxon>
    </lineage>
</organism>
<evidence type="ECO:0000313" key="2">
    <source>
        <dbReference type="Proteomes" id="UP000814140"/>
    </source>
</evidence>